<dbReference type="EMBL" id="JAJVDC020000227">
    <property type="protein sequence ID" value="KAL1617607.1"/>
    <property type="molecule type" value="Genomic_DNA"/>
</dbReference>
<comment type="caution">
    <text evidence="1">The sequence shown here is derived from an EMBL/GenBank/DDBJ whole genome shotgun (WGS) entry which is preliminary data.</text>
</comment>
<name>A0ABR3SDS0_9PEZI</name>
<gene>
    <name evidence="1" type="ORF">SLS56_010897</name>
</gene>
<keyword evidence="2" id="KW-1185">Reference proteome</keyword>
<accession>A0ABR3SDS0</accession>
<sequence>MNYTALMALRELILVNARLIYNPDFYKTDVLTAESMEEIGKYEASLAASRDRLVKPLIGTPPCRTREEAMQVLLEYTEKIVATEFHQMAYRKTTEAYGS</sequence>
<proteinExistence type="predicted"/>
<protein>
    <submittedName>
        <fullName evidence="1">Uncharacterized protein</fullName>
    </submittedName>
</protein>
<dbReference type="Proteomes" id="UP001521116">
    <property type="component" value="Unassembled WGS sequence"/>
</dbReference>
<evidence type="ECO:0000313" key="1">
    <source>
        <dbReference type="EMBL" id="KAL1617607.1"/>
    </source>
</evidence>
<organism evidence="1 2">
    <name type="scientific">Neofusicoccum ribis</name>
    <dbReference type="NCBI Taxonomy" id="45134"/>
    <lineage>
        <taxon>Eukaryota</taxon>
        <taxon>Fungi</taxon>
        <taxon>Dikarya</taxon>
        <taxon>Ascomycota</taxon>
        <taxon>Pezizomycotina</taxon>
        <taxon>Dothideomycetes</taxon>
        <taxon>Dothideomycetes incertae sedis</taxon>
        <taxon>Botryosphaeriales</taxon>
        <taxon>Botryosphaeriaceae</taxon>
        <taxon>Neofusicoccum</taxon>
    </lineage>
</organism>
<reference evidence="1 2" key="1">
    <citation type="submission" date="2024-02" db="EMBL/GenBank/DDBJ databases">
        <title>De novo assembly and annotation of 12 fungi associated with fruit tree decline syndrome in Ontario, Canada.</title>
        <authorList>
            <person name="Sulman M."/>
            <person name="Ellouze W."/>
            <person name="Ilyukhin E."/>
        </authorList>
    </citation>
    <scope>NUCLEOTIDE SEQUENCE [LARGE SCALE GENOMIC DNA]</scope>
    <source>
        <strain evidence="1 2">M1-105</strain>
    </source>
</reference>
<evidence type="ECO:0000313" key="2">
    <source>
        <dbReference type="Proteomes" id="UP001521116"/>
    </source>
</evidence>